<sequence>MRLRPSSLSSAKGMTLVELLLALAVGVIVLGLAFSITLSNRRLYQLDQSRTALNQNLRTAMDMIGADVRQAGERMPQDFTPVEVIDAGSSDTLVLRRSLLDVVLPVCETINSGSNEDNINVAKKVNPPNAACTFDDSNGNGRDDGIDRWNEFRCSQDGVAACQGNSQETLRAYVYNPATRQGEWIVYDAEDSSGVKIHKANAERWLYTYRVDDNPRIYVLEERLYRLQGGFLQLVINGDTANPHNVIDRVTAFSVRALMQDGTWRTAMGPSDPWTTIASLEVGLTGRTQFSGRDLERSLTSHFMPRNILSF</sequence>
<proteinExistence type="predicted"/>
<keyword evidence="2" id="KW-0472">Membrane</keyword>
<comment type="caution">
    <text evidence="3">The sequence shown here is derived from an EMBL/GenBank/DDBJ whole genome shotgun (WGS) entry which is preliminary data.</text>
</comment>
<dbReference type="NCBIfam" id="TIGR02532">
    <property type="entry name" value="IV_pilin_GFxxxE"/>
    <property type="match status" value="1"/>
</dbReference>
<dbReference type="EMBL" id="QWLA01000047">
    <property type="protein sequence ID" value="RIH85117.1"/>
    <property type="molecule type" value="Genomic_DNA"/>
</dbReference>
<evidence type="ECO:0000256" key="2">
    <source>
        <dbReference type="ARBA" id="ARBA00023237"/>
    </source>
</evidence>
<evidence type="ECO:0000313" key="4">
    <source>
        <dbReference type="Proteomes" id="UP000265341"/>
    </source>
</evidence>
<dbReference type="Pfam" id="PF07963">
    <property type="entry name" value="N_methyl"/>
    <property type="match status" value="1"/>
</dbReference>
<organism evidence="3 4">
    <name type="scientific">Calidithermus roseus</name>
    <dbReference type="NCBI Taxonomy" id="1644118"/>
    <lineage>
        <taxon>Bacteria</taxon>
        <taxon>Thermotogati</taxon>
        <taxon>Deinococcota</taxon>
        <taxon>Deinococci</taxon>
        <taxon>Thermales</taxon>
        <taxon>Thermaceae</taxon>
        <taxon>Calidithermus</taxon>
    </lineage>
</organism>
<keyword evidence="4" id="KW-1185">Reference proteome</keyword>
<reference evidence="3 4" key="1">
    <citation type="submission" date="2018-08" db="EMBL/GenBank/DDBJ databases">
        <title>Meiothermus roseus NBRC 110900 genome sequencing project.</title>
        <authorList>
            <person name="Da Costa M.S."/>
            <person name="Albuquerque L."/>
            <person name="Raposo P."/>
            <person name="Froufe H.J.C."/>
            <person name="Barroso C.S."/>
            <person name="Egas C."/>
        </authorList>
    </citation>
    <scope>NUCLEOTIDE SEQUENCE [LARGE SCALE GENOMIC DNA]</scope>
    <source>
        <strain evidence="3 4">NBRC 110900</strain>
    </source>
</reference>
<protein>
    <recommendedName>
        <fullName evidence="5">Prepilin-type N-terminal cleavage/methylation domain-containing protein</fullName>
    </recommendedName>
</protein>
<name>A0A399EKI3_9DEIN</name>
<evidence type="ECO:0008006" key="5">
    <source>
        <dbReference type="Google" id="ProtNLM"/>
    </source>
</evidence>
<dbReference type="PROSITE" id="PS00409">
    <property type="entry name" value="PROKAR_NTER_METHYL"/>
    <property type="match status" value="1"/>
</dbReference>
<dbReference type="Proteomes" id="UP000265341">
    <property type="component" value="Unassembled WGS sequence"/>
</dbReference>
<keyword evidence="2" id="KW-0998">Cell outer membrane</keyword>
<accession>A0A399EKI3</accession>
<gene>
    <name evidence="3" type="ORF">Mrose_02374</name>
</gene>
<evidence type="ECO:0000313" key="3">
    <source>
        <dbReference type="EMBL" id="RIH85117.1"/>
    </source>
</evidence>
<dbReference type="InterPro" id="IPR012902">
    <property type="entry name" value="N_methyl_site"/>
</dbReference>
<dbReference type="AlphaFoldDB" id="A0A399EKI3"/>
<comment type="subcellular location">
    <subcellularLocation>
        <location evidence="1">Cell outer membrane</location>
    </subcellularLocation>
</comment>
<evidence type="ECO:0000256" key="1">
    <source>
        <dbReference type="ARBA" id="ARBA00004442"/>
    </source>
</evidence>
<dbReference type="GO" id="GO:0009279">
    <property type="term" value="C:cell outer membrane"/>
    <property type="evidence" value="ECO:0007669"/>
    <property type="project" value="UniProtKB-SubCell"/>
</dbReference>